<comment type="caution">
    <text evidence="1">The sequence shown here is derived from an EMBL/GenBank/DDBJ whole genome shotgun (WGS) entry which is preliminary data.</text>
</comment>
<organism evidence="1 2">
    <name type="scientific">Alteromonas macleodii</name>
    <name type="common">Pseudoalteromonas macleodii</name>
    <dbReference type="NCBI Taxonomy" id="28108"/>
    <lineage>
        <taxon>Bacteria</taxon>
        <taxon>Pseudomonadati</taxon>
        <taxon>Pseudomonadota</taxon>
        <taxon>Gammaproteobacteria</taxon>
        <taxon>Alteromonadales</taxon>
        <taxon>Alteromonadaceae</taxon>
        <taxon>Alteromonas/Salinimonas group</taxon>
        <taxon>Alteromonas</taxon>
    </lineage>
</organism>
<reference evidence="1 2" key="1">
    <citation type="submission" date="2016-09" db="EMBL/GenBank/DDBJ databases">
        <title>Draft Genome Sequence of four Alteromonas macleodii strains isolated from copper coupons and grown long-term at elevated copper levels.</title>
        <authorList>
            <person name="Cusick K."/>
            <person name="Dale J."/>
            <person name="Little B."/>
            <person name="Biffinger J."/>
        </authorList>
    </citation>
    <scope>NUCLEOTIDE SEQUENCE [LARGE SCALE GENOMIC DNA]</scope>
    <source>
        <strain evidence="1 2">KCP01</strain>
    </source>
</reference>
<evidence type="ECO:0000313" key="2">
    <source>
        <dbReference type="Proteomes" id="UP000095392"/>
    </source>
</evidence>
<evidence type="ECO:0000313" key="1">
    <source>
        <dbReference type="EMBL" id="OES30293.1"/>
    </source>
</evidence>
<gene>
    <name evidence="1" type="ORF">BFV95_3002</name>
</gene>
<sequence>MVTLLEKALEYLPPVIEVITQTNNFGFLRAEEGRGNNQGEYTKSKVFTSLALNHVRSSLKDKNMHQLYISLHNDFDHVFNRVDLPKELYSSIYFQRRELLKTIEINGYKPSEELLKRLSVPKKRL</sequence>
<accession>A0AB36FPZ4</accession>
<protein>
    <recommendedName>
        <fullName evidence="3">Reverse transcriptase domain-containing protein</fullName>
    </recommendedName>
</protein>
<dbReference type="Proteomes" id="UP000095392">
    <property type="component" value="Unassembled WGS sequence"/>
</dbReference>
<evidence type="ECO:0008006" key="3">
    <source>
        <dbReference type="Google" id="ProtNLM"/>
    </source>
</evidence>
<keyword evidence="2" id="KW-1185">Reference proteome</keyword>
<dbReference type="AlphaFoldDB" id="A0AB36FPZ4"/>
<dbReference type="EMBL" id="MIPY01000020">
    <property type="protein sequence ID" value="OES30293.1"/>
    <property type="molecule type" value="Genomic_DNA"/>
</dbReference>
<proteinExistence type="predicted"/>
<name>A0AB36FPZ4_ALTMA</name>